<evidence type="ECO:0000313" key="2">
    <source>
        <dbReference type="Proteomes" id="UP000243297"/>
    </source>
</evidence>
<dbReference type="Gene3D" id="3.20.20.70">
    <property type="entry name" value="Aldolase class I"/>
    <property type="match status" value="1"/>
</dbReference>
<keyword evidence="2" id="KW-1185">Reference proteome</keyword>
<reference evidence="2" key="1">
    <citation type="submission" date="2017-02" db="EMBL/GenBank/DDBJ databases">
        <authorList>
            <person name="Varghese N."/>
            <person name="Submissions S."/>
        </authorList>
    </citation>
    <scope>NUCLEOTIDE SEQUENCE [LARGE SCALE GENOMIC DNA]</scope>
    <source>
        <strain evidence="2">ATCC 25662</strain>
    </source>
</reference>
<dbReference type="AlphaFoldDB" id="A0A1T4Q6J1"/>
<name>A0A1T4Q6J1_9FIRM</name>
<dbReference type="Pfam" id="PF07071">
    <property type="entry name" value="KDGP_aldolase"/>
    <property type="match status" value="1"/>
</dbReference>
<dbReference type="OrthoDB" id="6580179at2"/>
<accession>A0A1T4Q6J1</accession>
<dbReference type="NCBIfam" id="TIGR03581">
    <property type="entry name" value="EF_0839"/>
    <property type="match status" value="1"/>
</dbReference>
<proteinExistence type="predicted"/>
<dbReference type="InterPro" id="IPR010763">
    <property type="entry name" value="DgaF"/>
</dbReference>
<dbReference type="NCBIfam" id="NF047796">
    <property type="entry name" value="DhDoxPGlucAldDagF"/>
    <property type="match status" value="1"/>
</dbReference>
<organism evidence="1 2">
    <name type="scientific">Anaerorhabdus furcosa</name>
    <dbReference type="NCBI Taxonomy" id="118967"/>
    <lineage>
        <taxon>Bacteria</taxon>
        <taxon>Bacillati</taxon>
        <taxon>Bacillota</taxon>
        <taxon>Erysipelotrichia</taxon>
        <taxon>Erysipelotrichales</taxon>
        <taxon>Erysipelotrichaceae</taxon>
        <taxon>Anaerorhabdus</taxon>
    </lineage>
</organism>
<dbReference type="Proteomes" id="UP000243297">
    <property type="component" value="Unassembled WGS sequence"/>
</dbReference>
<dbReference type="STRING" id="118967.SAMN02745191_2341"/>
<gene>
    <name evidence="1" type="ORF">SAMN02745191_2341</name>
</gene>
<dbReference type="EMBL" id="FUWY01000008">
    <property type="protein sequence ID" value="SJZ99304.1"/>
    <property type="molecule type" value="Genomic_DNA"/>
</dbReference>
<protein>
    <recommendedName>
        <fullName evidence="3">2-dehydro-3-deoxyphosphooctonate aldolase</fullName>
    </recommendedName>
</protein>
<dbReference type="InterPro" id="IPR013785">
    <property type="entry name" value="Aldolase_TIM"/>
</dbReference>
<sequence length="244" mass="26172">MIHYYKEQVCLNVLAGSKENAKEIYEAAEKCVLVGVLSIDYPNVKSAVNDMKDYMDILEGNLSVGLGAGNPKQCLVVGDIAKEIKANHFNQVFTSVAYTRANVGNDTSLINCLVSPTGKPGYVKISTGPLSSTATEPAIVPVDVAAKMCIDMGGTSLKFFPMKGLSCKEELIEVAKACAANDLILEPTGGIDLDNFKEIVEISLNQGVKKVIPHVYSSIIDKASGNTRIEDVKTLMNLVKEILG</sequence>
<evidence type="ECO:0000313" key="1">
    <source>
        <dbReference type="EMBL" id="SJZ99304.1"/>
    </source>
</evidence>
<dbReference type="RefSeq" id="WP_078712727.1">
    <property type="nucleotide sequence ID" value="NZ_FUWY01000008.1"/>
</dbReference>
<evidence type="ECO:0008006" key="3">
    <source>
        <dbReference type="Google" id="ProtNLM"/>
    </source>
</evidence>